<dbReference type="EMBL" id="QPFP01000045">
    <property type="protein sequence ID" value="TEB26782.1"/>
    <property type="molecule type" value="Genomic_DNA"/>
</dbReference>
<comment type="caution">
    <text evidence="2">The sequence shown here is derived from an EMBL/GenBank/DDBJ whole genome shotgun (WGS) entry which is preliminary data.</text>
</comment>
<evidence type="ECO:0000313" key="3">
    <source>
        <dbReference type="Proteomes" id="UP000298030"/>
    </source>
</evidence>
<dbReference type="AlphaFoldDB" id="A0A4Y7SY64"/>
<proteinExistence type="predicted"/>
<keyword evidence="3" id="KW-1185">Reference proteome</keyword>
<gene>
    <name evidence="2" type="ORF">FA13DRAFT_1712960</name>
</gene>
<sequence length="340" mass="36676">MDDLTEQAQEFERYILKHRRDATLEGVLSTALVGQPSFEVACKRLGEPQGKLPALKRLRADLANGHPFAAYMEWLEKKVVVKKPALAPQYRIDRQPSKAHQDRGASAARRKVTGKAITVGVVHSPLKAKGVGVRVPRKNVAQVAVQLAQTRSNPGTYFVPPIEHACDYCVSQGLSYKCLYPNSKAHVCIICKARKRPCVCNERRALLGLEPKEEVHGSKLRSARGGDGEGTGYPGDDLTSEDPAVGPPQTNSGASVPSLCAAIDAQDTTLQAELEQVASRLRSVQDIISAIDGSDVIRVLTPLIGADVNEQATLDLHSFFPAIGPAPTMGPSMRAFQATD</sequence>
<evidence type="ECO:0000313" key="2">
    <source>
        <dbReference type="EMBL" id="TEB26782.1"/>
    </source>
</evidence>
<reference evidence="2 3" key="1">
    <citation type="journal article" date="2019" name="Nat. Ecol. Evol.">
        <title>Megaphylogeny resolves global patterns of mushroom evolution.</title>
        <authorList>
            <person name="Varga T."/>
            <person name="Krizsan K."/>
            <person name="Foldi C."/>
            <person name="Dima B."/>
            <person name="Sanchez-Garcia M."/>
            <person name="Sanchez-Ramirez S."/>
            <person name="Szollosi G.J."/>
            <person name="Szarkandi J.G."/>
            <person name="Papp V."/>
            <person name="Albert L."/>
            <person name="Andreopoulos W."/>
            <person name="Angelini C."/>
            <person name="Antonin V."/>
            <person name="Barry K.W."/>
            <person name="Bougher N.L."/>
            <person name="Buchanan P."/>
            <person name="Buyck B."/>
            <person name="Bense V."/>
            <person name="Catcheside P."/>
            <person name="Chovatia M."/>
            <person name="Cooper J."/>
            <person name="Damon W."/>
            <person name="Desjardin D."/>
            <person name="Finy P."/>
            <person name="Geml J."/>
            <person name="Haridas S."/>
            <person name="Hughes K."/>
            <person name="Justo A."/>
            <person name="Karasinski D."/>
            <person name="Kautmanova I."/>
            <person name="Kiss B."/>
            <person name="Kocsube S."/>
            <person name="Kotiranta H."/>
            <person name="LaButti K.M."/>
            <person name="Lechner B.E."/>
            <person name="Liimatainen K."/>
            <person name="Lipzen A."/>
            <person name="Lukacs Z."/>
            <person name="Mihaltcheva S."/>
            <person name="Morgado L.N."/>
            <person name="Niskanen T."/>
            <person name="Noordeloos M.E."/>
            <person name="Ohm R.A."/>
            <person name="Ortiz-Santana B."/>
            <person name="Ovrebo C."/>
            <person name="Racz N."/>
            <person name="Riley R."/>
            <person name="Savchenko A."/>
            <person name="Shiryaev A."/>
            <person name="Soop K."/>
            <person name="Spirin V."/>
            <person name="Szebenyi C."/>
            <person name="Tomsovsky M."/>
            <person name="Tulloss R.E."/>
            <person name="Uehling J."/>
            <person name="Grigoriev I.V."/>
            <person name="Vagvolgyi C."/>
            <person name="Papp T."/>
            <person name="Martin F.M."/>
            <person name="Miettinen O."/>
            <person name="Hibbett D.S."/>
            <person name="Nagy L.G."/>
        </authorList>
    </citation>
    <scope>NUCLEOTIDE SEQUENCE [LARGE SCALE GENOMIC DNA]</scope>
    <source>
        <strain evidence="2 3">FP101781</strain>
    </source>
</reference>
<organism evidence="2 3">
    <name type="scientific">Coprinellus micaceus</name>
    <name type="common">Glistening ink-cap mushroom</name>
    <name type="synonym">Coprinus micaceus</name>
    <dbReference type="NCBI Taxonomy" id="71717"/>
    <lineage>
        <taxon>Eukaryota</taxon>
        <taxon>Fungi</taxon>
        <taxon>Dikarya</taxon>
        <taxon>Basidiomycota</taxon>
        <taxon>Agaricomycotina</taxon>
        <taxon>Agaricomycetes</taxon>
        <taxon>Agaricomycetidae</taxon>
        <taxon>Agaricales</taxon>
        <taxon>Agaricineae</taxon>
        <taxon>Psathyrellaceae</taxon>
        <taxon>Coprinellus</taxon>
    </lineage>
</organism>
<protein>
    <submittedName>
        <fullName evidence="2">Uncharacterized protein</fullName>
    </submittedName>
</protein>
<accession>A0A4Y7SY64</accession>
<evidence type="ECO:0000256" key="1">
    <source>
        <dbReference type="SAM" id="MobiDB-lite"/>
    </source>
</evidence>
<feature type="region of interest" description="Disordered" evidence="1">
    <location>
        <begin position="216"/>
        <end position="253"/>
    </location>
</feature>
<dbReference type="Proteomes" id="UP000298030">
    <property type="component" value="Unassembled WGS sequence"/>
</dbReference>
<name>A0A4Y7SY64_COPMI</name>